<organism evidence="1 2">
    <name type="scientific">Beauveria bassiana D1-5</name>
    <dbReference type="NCBI Taxonomy" id="1245745"/>
    <lineage>
        <taxon>Eukaryota</taxon>
        <taxon>Fungi</taxon>
        <taxon>Dikarya</taxon>
        <taxon>Ascomycota</taxon>
        <taxon>Pezizomycotina</taxon>
        <taxon>Sordariomycetes</taxon>
        <taxon>Hypocreomycetidae</taxon>
        <taxon>Hypocreales</taxon>
        <taxon>Cordycipitaceae</taxon>
        <taxon>Beauveria</taxon>
    </lineage>
</organism>
<dbReference type="EMBL" id="ANFO01000005">
    <property type="protein sequence ID" value="KGQ14011.1"/>
    <property type="molecule type" value="Genomic_DNA"/>
</dbReference>
<comment type="caution">
    <text evidence="1">The sequence shown here is derived from an EMBL/GenBank/DDBJ whole genome shotgun (WGS) entry which is preliminary data.</text>
</comment>
<reference evidence="1 2" key="1">
    <citation type="submission" date="2012-10" db="EMBL/GenBank/DDBJ databases">
        <title>Genome sequencing and analysis of entomopathogenic fungi Beauveria bassiana D1-5.</title>
        <authorList>
            <person name="Li Q."/>
            <person name="Wang L."/>
            <person name="Zhang Z."/>
            <person name="Wang Q."/>
            <person name="Ren J."/>
            <person name="Wang M."/>
            <person name="Xu W."/>
            <person name="Wang J."/>
            <person name="Lu Y."/>
            <person name="Du Q."/>
            <person name="Sun Z."/>
        </authorList>
    </citation>
    <scope>NUCLEOTIDE SEQUENCE [LARGE SCALE GENOMIC DNA]</scope>
    <source>
        <strain evidence="1 2">D1-5</strain>
    </source>
</reference>
<dbReference type="AlphaFoldDB" id="A0A0A2W1H9"/>
<name>A0A0A2W1H9_BEABA</name>
<dbReference type="Proteomes" id="UP000030106">
    <property type="component" value="Unassembled WGS sequence"/>
</dbReference>
<dbReference type="HOGENOM" id="CLU_1532264_0_0_1"/>
<accession>A0A0A2W1H9</accession>
<evidence type="ECO:0000313" key="1">
    <source>
        <dbReference type="EMBL" id="KGQ14011.1"/>
    </source>
</evidence>
<sequence>MAARRVLTERRCLKANLPGHKRIELFPRWVSRGTKIIDSPTFWCLKQQRNGRNHIFQMDQVHAVLPVCHIRFPRQKTPGMTFWPHQPREAEDIHGRPRQLVQPVFQLFKHFATGGDWVKRGRLFDVTLAVTIHGGRAGKYNTRHGMRERAVDNFLHRLQIKIIAFTAASGGKRHH</sequence>
<protein>
    <submittedName>
        <fullName evidence="1">Uncharacterized protein</fullName>
    </submittedName>
</protein>
<evidence type="ECO:0000313" key="2">
    <source>
        <dbReference type="Proteomes" id="UP000030106"/>
    </source>
</evidence>
<gene>
    <name evidence="1" type="ORF">BBAD15_g43</name>
</gene>
<proteinExistence type="predicted"/>